<dbReference type="InParanoid" id="A0A7N2KZ01"/>
<evidence type="ECO:0000313" key="7">
    <source>
        <dbReference type="EnsemblPlants" id="QL02p077442:mrna"/>
    </source>
</evidence>
<dbReference type="GO" id="GO:0046872">
    <property type="term" value="F:metal ion binding"/>
    <property type="evidence" value="ECO:0007669"/>
    <property type="project" value="UniProtKB-KW"/>
</dbReference>
<dbReference type="PANTHER" id="PTHR11903:SF11">
    <property type="entry name" value="ALPHA-DIOXYGENASE 1"/>
    <property type="match status" value="1"/>
</dbReference>
<reference evidence="7" key="2">
    <citation type="submission" date="2021-01" db="UniProtKB">
        <authorList>
            <consortium name="EnsemblPlants"/>
        </authorList>
    </citation>
    <scope>IDENTIFICATION</scope>
</reference>
<dbReference type="EnsemblPlants" id="QL02p077442:mrna">
    <property type="protein sequence ID" value="QL02p077442:mrna"/>
    <property type="gene ID" value="QL02p077442"/>
</dbReference>
<dbReference type="Proteomes" id="UP000594261">
    <property type="component" value="Chromosome 2"/>
</dbReference>
<dbReference type="Pfam" id="PF03098">
    <property type="entry name" value="An_peroxidase"/>
    <property type="match status" value="1"/>
</dbReference>
<proteinExistence type="predicted"/>
<keyword evidence="5 6" id="KW-0408">Iron</keyword>
<evidence type="ECO:0000256" key="3">
    <source>
        <dbReference type="ARBA" id="ARBA00022964"/>
    </source>
</evidence>
<evidence type="ECO:0000256" key="5">
    <source>
        <dbReference type="ARBA" id="ARBA00023004"/>
    </source>
</evidence>
<accession>A0A7N2KZ01</accession>
<sequence length="618" mass="70284">MMMGVLDSVTPKVGRDESLLWILAKGKVRRILSLRHPCPDRAISSFIRTRCFEEGYGSFITRYGRAKWKVLNSFWFPKESEKQKEVGQPGFEELLWGPIIYGPDPFARGESEGPSRGELWPKPDNIEHITVFGIQPRTVQSSADPKSYRNKGTDGTNISLVKIDPTRGRRTVNEDEYKRRKEVNLKASPIPPPKERKTTWLIKPDPMVVATKLLARRKFIDTGKQFNMIAASWIQFMIHDWIDHLEDTKQIELTAPREVANQCPLKSFKFYKTKEVPTGSYDIKSGALNIRTPWWDGSAVYGSNAEKLQKVRTFKDGKLKISSDGLLLHDKDGVAVSGDVRNSWIGVSTLQALFIKEHNAVCDALKREYHHLDDEELYRHARLVTSAVIAKVHTIDWTVELLKTDTLLAGMRANWYGLLGKKFKDTFGHVGGAILGGFVGLKKPDNHGVPYSLTEEFASVYRMHSLLPDYLHLRDISAAPGPNKSPPLFEKVPLPKLIGLRGETALVEIGFEKQMVSMGHQASGALELWNYPTWLRDLIPQDVDGRDRLDHVDLPALEVYRDRERNVARYNEFRRALLLIPISKWEDLTDDKETIQTLEEVYGDDVEELDLLVGLMAE</sequence>
<reference evidence="8" key="1">
    <citation type="journal article" date="2016" name="G3 (Bethesda)">
        <title>First Draft Assembly and Annotation of the Genome of a California Endemic Oak Quercus lobata Nee (Fagaceae).</title>
        <authorList>
            <person name="Sork V.L."/>
            <person name="Fitz-Gibbon S.T."/>
            <person name="Puiu D."/>
            <person name="Crepeau M."/>
            <person name="Gugger P.F."/>
            <person name="Sherman R."/>
            <person name="Stevens K."/>
            <person name="Langley C.H."/>
            <person name="Pellegrini M."/>
            <person name="Salzberg S.L."/>
        </authorList>
    </citation>
    <scope>NUCLEOTIDE SEQUENCE [LARGE SCALE GENOMIC DNA]</scope>
    <source>
        <strain evidence="8">cv. SW786</strain>
    </source>
</reference>
<dbReference type="PANTHER" id="PTHR11903">
    <property type="entry name" value="PROSTAGLANDIN G/H SYNTHASE"/>
    <property type="match status" value="1"/>
</dbReference>
<keyword evidence="3" id="KW-0223">Dioxygenase</keyword>
<protein>
    <submittedName>
        <fullName evidence="7">Uncharacterized protein</fullName>
    </submittedName>
</protein>
<dbReference type="GO" id="GO:0006979">
    <property type="term" value="P:response to oxidative stress"/>
    <property type="evidence" value="ECO:0007669"/>
    <property type="project" value="InterPro"/>
</dbReference>
<dbReference type="GO" id="GO:0004601">
    <property type="term" value="F:peroxidase activity"/>
    <property type="evidence" value="ECO:0007669"/>
    <property type="project" value="InterPro"/>
</dbReference>
<dbReference type="PROSITE" id="PS50292">
    <property type="entry name" value="PEROXIDASE_3"/>
    <property type="match status" value="1"/>
</dbReference>
<name>A0A7N2KZ01_QUELO</name>
<dbReference type="InterPro" id="IPR019791">
    <property type="entry name" value="Haem_peroxidase_animal"/>
</dbReference>
<feature type="binding site" description="axial binding residue" evidence="6">
    <location>
        <position position="464"/>
    </location>
    <ligand>
        <name>heme b</name>
        <dbReference type="ChEBI" id="CHEBI:60344"/>
    </ligand>
    <ligandPart>
        <name>Fe</name>
        <dbReference type="ChEBI" id="CHEBI:18248"/>
    </ligandPart>
</feature>
<keyword evidence="4" id="KW-0560">Oxidoreductase</keyword>
<evidence type="ECO:0000256" key="1">
    <source>
        <dbReference type="ARBA" id="ARBA00022723"/>
    </source>
</evidence>
<keyword evidence="6" id="KW-0349">Heme</keyword>
<dbReference type="GO" id="GO:0006952">
    <property type="term" value="P:defense response"/>
    <property type="evidence" value="ECO:0007669"/>
    <property type="project" value="UniProtKB-KW"/>
</dbReference>
<dbReference type="InterPro" id="IPR037120">
    <property type="entry name" value="Haem_peroxidase_sf_animal"/>
</dbReference>
<keyword evidence="1 6" id="KW-0479">Metal-binding</keyword>
<dbReference type="AlphaFoldDB" id="A0A7N2KZ01"/>
<dbReference type="GO" id="GO:0020037">
    <property type="term" value="F:heme binding"/>
    <property type="evidence" value="ECO:0007669"/>
    <property type="project" value="InterPro"/>
</dbReference>
<dbReference type="SUPFAM" id="SSF48113">
    <property type="entry name" value="Heme-dependent peroxidases"/>
    <property type="match status" value="1"/>
</dbReference>
<evidence type="ECO:0000256" key="6">
    <source>
        <dbReference type="PIRSR" id="PIRSR619791-2"/>
    </source>
</evidence>
<keyword evidence="2" id="KW-0611">Plant defense</keyword>
<dbReference type="Gramene" id="QL02p077442:mrna">
    <property type="protein sequence ID" value="QL02p077442:mrna"/>
    <property type="gene ID" value="QL02p077442"/>
</dbReference>
<evidence type="ECO:0000256" key="2">
    <source>
        <dbReference type="ARBA" id="ARBA00022821"/>
    </source>
</evidence>
<dbReference type="GO" id="GO:0016702">
    <property type="term" value="F:oxidoreductase activity, acting on single donors with incorporation of molecular oxygen, incorporation of two atoms of oxygen"/>
    <property type="evidence" value="ECO:0007669"/>
    <property type="project" value="TreeGrafter"/>
</dbReference>
<dbReference type="InterPro" id="IPR010255">
    <property type="entry name" value="Haem_peroxidase_sf"/>
</dbReference>
<dbReference type="InterPro" id="IPR050783">
    <property type="entry name" value="Oxylipin_biosynth_metab"/>
</dbReference>
<organism evidence="7 8">
    <name type="scientific">Quercus lobata</name>
    <name type="common">Valley oak</name>
    <dbReference type="NCBI Taxonomy" id="97700"/>
    <lineage>
        <taxon>Eukaryota</taxon>
        <taxon>Viridiplantae</taxon>
        <taxon>Streptophyta</taxon>
        <taxon>Embryophyta</taxon>
        <taxon>Tracheophyta</taxon>
        <taxon>Spermatophyta</taxon>
        <taxon>Magnoliopsida</taxon>
        <taxon>eudicotyledons</taxon>
        <taxon>Gunneridae</taxon>
        <taxon>Pentapetalae</taxon>
        <taxon>rosids</taxon>
        <taxon>fabids</taxon>
        <taxon>Fagales</taxon>
        <taxon>Fagaceae</taxon>
        <taxon>Quercus</taxon>
    </lineage>
</organism>
<dbReference type="GO" id="GO:0006631">
    <property type="term" value="P:fatty acid metabolic process"/>
    <property type="evidence" value="ECO:0007669"/>
    <property type="project" value="UniProtKB-ARBA"/>
</dbReference>
<evidence type="ECO:0000256" key="4">
    <source>
        <dbReference type="ARBA" id="ARBA00023002"/>
    </source>
</evidence>
<evidence type="ECO:0000313" key="8">
    <source>
        <dbReference type="Proteomes" id="UP000594261"/>
    </source>
</evidence>
<keyword evidence="8" id="KW-1185">Reference proteome</keyword>
<dbReference type="Gene3D" id="1.10.640.10">
    <property type="entry name" value="Haem peroxidase domain superfamily, animal type"/>
    <property type="match status" value="1"/>
</dbReference>